<dbReference type="GO" id="GO:0051301">
    <property type="term" value="P:cell division"/>
    <property type="evidence" value="ECO:0007669"/>
    <property type="project" value="UniProtKB-KW"/>
</dbReference>
<evidence type="ECO:0000313" key="5">
    <source>
        <dbReference type="EMBL" id="HIQ30169.1"/>
    </source>
</evidence>
<dbReference type="InterPro" id="IPR005234">
    <property type="entry name" value="ScpB_csome_segregation"/>
</dbReference>
<dbReference type="Pfam" id="PF04079">
    <property type="entry name" value="SMC_ScpB"/>
    <property type="match status" value="1"/>
</dbReference>
<dbReference type="SUPFAM" id="SSF46785">
    <property type="entry name" value="Winged helix' DNA-binding domain"/>
    <property type="match status" value="2"/>
</dbReference>
<protein>
    <submittedName>
        <fullName evidence="5">SMC-Scp complex subunit ScpB</fullName>
    </submittedName>
</protein>
<proteinExistence type="predicted"/>
<keyword evidence="3" id="KW-0159">Chromosome partition</keyword>
<keyword evidence="1" id="KW-0963">Cytoplasm</keyword>
<evidence type="ECO:0000256" key="1">
    <source>
        <dbReference type="ARBA" id="ARBA00022490"/>
    </source>
</evidence>
<evidence type="ECO:0000256" key="3">
    <source>
        <dbReference type="ARBA" id="ARBA00022829"/>
    </source>
</evidence>
<dbReference type="PANTHER" id="PTHR34298">
    <property type="entry name" value="SEGREGATION AND CONDENSATION PROTEIN B"/>
    <property type="match status" value="1"/>
</dbReference>
<gene>
    <name evidence="5" type="primary">scpB</name>
    <name evidence="5" type="ORF">EYH45_06360</name>
</gene>
<evidence type="ECO:0000313" key="6">
    <source>
        <dbReference type="Proteomes" id="UP000608579"/>
    </source>
</evidence>
<accession>A0A833ECE2</accession>
<keyword evidence="2" id="KW-0132">Cell division</keyword>
<dbReference type="EMBL" id="DQVM01000120">
    <property type="protein sequence ID" value="HIQ30169.1"/>
    <property type="molecule type" value="Genomic_DNA"/>
</dbReference>
<dbReference type="Gene3D" id="1.10.10.10">
    <property type="entry name" value="Winged helix-like DNA-binding domain superfamily/Winged helix DNA-binding domain"/>
    <property type="match status" value="2"/>
</dbReference>
<dbReference type="PIRSF" id="PIRSF019345">
    <property type="entry name" value="ScpB"/>
    <property type="match status" value="1"/>
</dbReference>
<keyword evidence="4" id="KW-0131">Cell cycle</keyword>
<organism evidence="5 6">
    <name type="scientific">Caldiarchaeum subterraneum</name>
    <dbReference type="NCBI Taxonomy" id="311458"/>
    <lineage>
        <taxon>Archaea</taxon>
        <taxon>Nitrososphaerota</taxon>
        <taxon>Candidatus Caldarchaeales</taxon>
        <taxon>Candidatus Caldarchaeaceae</taxon>
        <taxon>Candidatus Caldarchaeum</taxon>
    </lineage>
</organism>
<name>A0A833ECE2_CALS0</name>
<reference evidence="5" key="1">
    <citation type="journal article" date="2020" name="ISME J.">
        <title>Gammaproteobacteria mediating utilization of methyl-, sulfur- and petroleum organic compounds in deep ocean hydrothermal plumes.</title>
        <authorList>
            <person name="Zhou Z."/>
            <person name="Liu Y."/>
            <person name="Pan J."/>
            <person name="Cron B.R."/>
            <person name="Toner B.M."/>
            <person name="Anantharaman K."/>
            <person name="Breier J.A."/>
            <person name="Dick G.J."/>
            <person name="Li M."/>
        </authorList>
    </citation>
    <scope>NUCLEOTIDE SEQUENCE</scope>
    <source>
        <strain evidence="5">SZUA-1515</strain>
    </source>
</reference>
<dbReference type="GO" id="GO:0051304">
    <property type="term" value="P:chromosome separation"/>
    <property type="evidence" value="ECO:0007669"/>
    <property type="project" value="InterPro"/>
</dbReference>
<comment type="caution">
    <text evidence="5">The sequence shown here is derived from an EMBL/GenBank/DDBJ whole genome shotgun (WGS) entry which is preliminary data.</text>
</comment>
<dbReference type="InterPro" id="IPR036390">
    <property type="entry name" value="WH_DNA-bd_sf"/>
</dbReference>
<evidence type="ECO:0000256" key="4">
    <source>
        <dbReference type="ARBA" id="ARBA00023306"/>
    </source>
</evidence>
<dbReference type="InterPro" id="IPR036388">
    <property type="entry name" value="WH-like_DNA-bd_sf"/>
</dbReference>
<sequence>MQRGEEVLKVYAEALLFASDKPVPLKILMNVMGVRSRKKAKEVMARLMEEYRSRHGAVEIVELAGEKYFMRLRPDLTEAVRRYVSRRVLTHGVLRTLSLIAYYQPVERSTIVSVRGKDAYRQIKILVERGLVEAEKTGKTQVLRTTQLFAELLGVENNPQAIKRMITKLASAKRSGEQS</sequence>
<dbReference type="PANTHER" id="PTHR34298:SF2">
    <property type="entry name" value="SEGREGATION AND CONDENSATION PROTEIN B"/>
    <property type="match status" value="1"/>
</dbReference>
<dbReference type="AlphaFoldDB" id="A0A833ECE2"/>
<dbReference type="NCBIfam" id="TIGR00281">
    <property type="entry name" value="SMC-Scp complex subunit ScpB"/>
    <property type="match status" value="1"/>
</dbReference>
<dbReference type="Proteomes" id="UP000608579">
    <property type="component" value="Unassembled WGS sequence"/>
</dbReference>
<evidence type="ECO:0000256" key="2">
    <source>
        <dbReference type="ARBA" id="ARBA00022618"/>
    </source>
</evidence>